<sequence>MTKITVGNIRPDMYMQPGTKADCSEDKLVPRRKLVDVETVKAAIQAAAMPNGMFSALHIQGYITEWTPGWRGTVSPKEDSKVNEVWINQFEVVTNTNAGGEYARVAVRTSRSGADQVFLQRVGVNPEDPFRLATGDGFMSVLPISVEQELEFQPRLRPVERTEAMDMVEVVLPFPGMVADDSGNTTFKLLVPAQGDARFVDVIDIAELKRRGELL</sequence>
<accession>A0A1Y0T011</accession>
<gene>
    <name evidence="1" type="ORF">NOXIFER_204</name>
</gene>
<reference evidence="1 2" key="1">
    <citation type="submission" date="2017-05" db="EMBL/GenBank/DDBJ databases">
        <authorList>
            <person name="Song R."/>
            <person name="Chenine A.L."/>
            <person name="Ruprecht R.M."/>
        </authorList>
    </citation>
    <scope>NUCLEOTIDE SEQUENCE [LARGE SCALE GENOMIC DNA]</scope>
</reference>
<protein>
    <submittedName>
        <fullName evidence="1">Uncharacterized protein</fullName>
    </submittedName>
</protein>
<organism evidence="1 2">
    <name type="scientific">Pseudomonas phage Noxifer</name>
    <dbReference type="NCBI Taxonomy" id="2006684"/>
    <lineage>
        <taxon>Viruses</taxon>
        <taxon>Duplodnaviria</taxon>
        <taxon>Heunggongvirae</taxon>
        <taxon>Uroviricota</taxon>
        <taxon>Caudoviricetes</taxon>
        <taxon>Chimalliviridae</taxon>
        <taxon>Noxifervirus</taxon>
        <taxon>Noxifervirus noxifer</taxon>
    </lineage>
</organism>
<proteinExistence type="predicted"/>
<evidence type="ECO:0000313" key="1">
    <source>
        <dbReference type="EMBL" id="ARV77373.1"/>
    </source>
</evidence>
<name>A0A1Y0T011_9CAUD</name>
<keyword evidence="2" id="KW-1185">Reference proteome</keyword>
<dbReference type="Proteomes" id="UP000224829">
    <property type="component" value="Segment"/>
</dbReference>
<evidence type="ECO:0000313" key="2">
    <source>
        <dbReference type="Proteomes" id="UP000224829"/>
    </source>
</evidence>
<dbReference type="EMBL" id="MF063068">
    <property type="protein sequence ID" value="ARV77373.1"/>
    <property type="molecule type" value="Genomic_DNA"/>
</dbReference>